<dbReference type="OrthoDB" id="7487383at2759"/>
<dbReference type="Proteomes" id="UP000299102">
    <property type="component" value="Unassembled WGS sequence"/>
</dbReference>
<gene>
    <name evidence="2" type="ORF">EVAR_45047_1</name>
</gene>
<dbReference type="EMBL" id="BGZK01003236">
    <property type="protein sequence ID" value="GBO99046.1"/>
    <property type="molecule type" value="Genomic_DNA"/>
</dbReference>
<feature type="region of interest" description="Disordered" evidence="1">
    <location>
        <begin position="69"/>
        <end position="92"/>
    </location>
</feature>
<reference evidence="2 3" key="1">
    <citation type="journal article" date="2019" name="Commun. Biol.">
        <title>The bagworm genome reveals a unique fibroin gene that provides high tensile strength.</title>
        <authorList>
            <person name="Kono N."/>
            <person name="Nakamura H."/>
            <person name="Ohtoshi R."/>
            <person name="Tomita M."/>
            <person name="Numata K."/>
            <person name="Arakawa K."/>
        </authorList>
    </citation>
    <scope>NUCLEOTIDE SEQUENCE [LARGE SCALE GENOMIC DNA]</scope>
</reference>
<protein>
    <submittedName>
        <fullName evidence="2">Uncharacterized protein</fullName>
    </submittedName>
</protein>
<sequence length="92" mass="10376">MEDIILTHQAFWKITKALNSKGYLPTPPLKRSESSHVVDDQEKMECIADSIEFLCHIEPHRQMIANTLHSSKRKSAVKSPSSPSRPSVPCFS</sequence>
<accession>A0A4C1SCB9</accession>
<feature type="compositionally biased region" description="Low complexity" evidence="1">
    <location>
        <begin position="77"/>
        <end position="92"/>
    </location>
</feature>
<evidence type="ECO:0000313" key="3">
    <source>
        <dbReference type="Proteomes" id="UP000299102"/>
    </source>
</evidence>
<comment type="caution">
    <text evidence="2">The sequence shown here is derived from an EMBL/GenBank/DDBJ whole genome shotgun (WGS) entry which is preliminary data.</text>
</comment>
<keyword evidence="3" id="KW-1185">Reference proteome</keyword>
<organism evidence="2 3">
    <name type="scientific">Eumeta variegata</name>
    <name type="common">Bagworm moth</name>
    <name type="synonym">Eumeta japonica</name>
    <dbReference type="NCBI Taxonomy" id="151549"/>
    <lineage>
        <taxon>Eukaryota</taxon>
        <taxon>Metazoa</taxon>
        <taxon>Ecdysozoa</taxon>
        <taxon>Arthropoda</taxon>
        <taxon>Hexapoda</taxon>
        <taxon>Insecta</taxon>
        <taxon>Pterygota</taxon>
        <taxon>Neoptera</taxon>
        <taxon>Endopterygota</taxon>
        <taxon>Lepidoptera</taxon>
        <taxon>Glossata</taxon>
        <taxon>Ditrysia</taxon>
        <taxon>Tineoidea</taxon>
        <taxon>Psychidae</taxon>
        <taxon>Oiketicinae</taxon>
        <taxon>Eumeta</taxon>
    </lineage>
</organism>
<name>A0A4C1SCB9_EUMVA</name>
<evidence type="ECO:0000256" key="1">
    <source>
        <dbReference type="SAM" id="MobiDB-lite"/>
    </source>
</evidence>
<proteinExistence type="predicted"/>
<dbReference type="AlphaFoldDB" id="A0A4C1SCB9"/>
<evidence type="ECO:0000313" key="2">
    <source>
        <dbReference type="EMBL" id="GBO99046.1"/>
    </source>
</evidence>